<evidence type="ECO:0000256" key="1">
    <source>
        <dbReference type="SAM" id="SignalP"/>
    </source>
</evidence>
<dbReference type="Proteomes" id="UP000232163">
    <property type="component" value="Unassembled WGS sequence"/>
</dbReference>
<gene>
    <name evidence="2" type="ORF">B5P45_00900</name>
</gene>
<evidence type="ECO:0008006" key="4">
    <source>
        <dbReference type="Google" id="ProtNLM"/>
    </source>
</evidence>
<protein>
    <recommendedName>
        <fullName evidence="4">Phage portal protein</fullName>
    </recommendedName>
</protein>
<accession>A0A2N9W3S9</accession>
<keyword evidence="3" id="KW-1185">Reference proteome</keyword>
<dbReference type="OrthoDB" id="9808546at2"/>
<name>A0A2N9W3S9_9HYPH</name>
<feature type="chain" id="PRO_5014783260" description="Phage portal protein" evidence="1">
    <location>
        <begin position="28"/>
        <end position="148"/>
    </location>
</feature>
<proteinExistence type="predicted"/>
<feature type="signal peptide" evidence="1">
    <location>
        <begin position="1"/>
        <end position="27"/>
    </location>
</feature>
<organism evidence="2 3">
    <name type="scientific">Phyllobacterium zundukense</name>
    <dbReference type="NCBI Taxonomy" id="1867719"/>
    <lineage>
        <taxon>Bacteria</taxon>
        <taxon>Pseudomonadati</taxon>
        <taxon>Pseudomonadota</taxon>
        <taxon>Alphaproteobacteria</taxon>
        <taxon>Hyphomicrobiales</taxon>
        <taxon>Phyllobacteriaceae</taxon>
        <taxon>Phyllobacterium</taxon>
    </lineage>
</organism>
<dbReference type="RefSeq" id="WP_099999450.1">
    <property type="nucleotide sequence ID" value="NZ_CP017940.1"/>
</dbReference>
<evidence type="ECO:0000313" key="2">
    <source>
        <dbReference type="EMBL" id="PIO46397.1"/>
    </source>
</evidence>
<dbReference type="AlphaFoldDB" id="A0A2N9W3S9"/>
<evidence type="ECO:0000313" key="3">
    <source>
        <dbReference type="Proteomes" id="UP000232163"/>
    </source>
</evidence>
<dbReference type="EMBL" id="MZMT01000003">
    <property type="protein sequence ID" value="PIO46397.1"/>
    <property type="molecule type" value="Genomic_DNA"/>
</dbReference>
<dbReference type="KEGG" id="pht:BLM14_11175"/>
<keyword evidence="1" id="KW-0732">Signal</keyword>
<comment type="caution">
    <text evidence="2">The sequence shown here is derived from an EMBL/GenBank/DDBJ whole genome shotgun (WGS) entry which is preliminary data.</text>
</comment>
<sequence length="148" mass="16274">MARVSSLLAASFAVGVALSSIAAPARAADYTESGPGYDDTCGRAHVLNRIVNRFSYQVHHVPGLPQVAIQDFSDVRLSRYEPSRDPELAAVARHYCRATAHLSDGDQRPVWYLVEEGQGFVGVGNNVEFCVAGFDRWHVYNGNCRTLY</sequence>
<reference evidence="2 3" key="1">
    <citation type="journal article" date="2017" name="Int J Environ Stud">
        <title>Does the Miocene-Pliocene relict legume Oxytropis triphylla form nitrogen-fixing nodules with a combination of bacterial strains?</title>
        <authorList>
            <person name="Safronova V."/>
            <person name="Belimov A."/>
            <person name="Sazanova A."/>
            <person name="Kuznetsova I."/>
            <person name="Popova J."/>
            <person name="Andronov E."/>
            <person name="Verkhozina A."/>
            <person name="Tikhonovich I."/>
        </authorList>
    </citation>
    <scope>NUCLEOTIDE SEQUENCE [LARGE SCALE GENOMIC DNA]</scope>
    <source>
        <strain evidence="2 3">Tri-38</strain>
    </source>
</reference>